<evidence type="ECO:0000256" key="5">
    <source>
        <dbReference type="SAM" id="MobiDB-lite"/>
    </source>
</evidence>
<sequence length="122" mass="13417">MVRNSPRSLSWLWLLAFSITCNALTLDITSSSSIKDTASSVAYGLMKYYSGNITGQAPGNLPNPYYWWEAGAMFMHLVDYSFLTGDTTYDAETVQAMSWQAGQSSTSFLPANQTTSEGNDDQ</sequence>
<gene>
    <name evidence="7" type="ORF">B0A55_01127</name>
</gene>
<keyword evidence="8" id="KW-1185">Reference proteome</keyword>
<dbReference type="EMBL" id="NAJQ01000046">
    <property type="protein sequence ID" value="TKA81741.1"/>
    <property type="molecule type" value="Genomic_DNA"/>
</dbReference>
<proteinExistence type="predicted"/>
<keyword evidence="3" id="KW-0325">Glycoprotein</keyword>
<feature type="chain" id="PRO_5020840808" description="Mannan endo-1,6-alpha-mannosidase" evidence="6">
    <location>
        <begin position="24"/>
        <end position="122"/>
    </location>
</feature>
<dbReference type="OrthoDB" id="5404840at2759"/>
<dbReference type="PANTHER" id="PTHR12145">
    <property type="entry name" value="MANNAN ENDO-1,6-ALPHA-MANNOSIDASE DCW1"/>
    <property type="match status" value="1"/>
</dbReference>
<keyword evidence="1 6" id="KW-0732">Signal</keyword>
<dbReference type="GO" id="GO:0009272">
    <property type="term" value="P:fungal-type cell wall biogenesis"/>
    <property type="evidence" value="ECO:0007669"/>
    <property type="project" value="TreeGrafter"/>
</dbReference>
<dbReference type="GO" id="GO:0016052">
    <property type="term" value="P:carbohydrate catabolic process"/>
    <property type="evidence" value="ECO:0007669"/>
    <property type="project" value="InterPro"/>
</dbReference>
<dbReference type="PANTHER" id="PTHR12145:SF36">
    <property type="entry name" value="MANNAN ENDO-1,6-ALPHA-MANNOSIDASE DCW1"/>
    <property type="match status" value="1"/>
</dbReference>
<keyword evidence="2" id="KW-0378">Hydrolase</keyword>
<evidence type="ECO:0000256" key="3">
    <source>
        <dbReference type="ARBA" id="ARBA00023180"/>
    </source>
</evidence>
<evidence type="ECO:0000256" key="6">
    <source>
        <dbReference type="SAM" id="SignalP"/>
    </source>
</evidence>
<dbReference type="InterPro" id="IPR014480">
    <property type="entry name" value="Mannan-1_6-alpha_mannosidase"/>
</dbReference>
<dbReference type="InterPro" id="IPR005198">
    <property type="entry name" value="Glyco_hydro_76"/>
</dbReference>
<name>A0A4U0XYG1_9PEZI</name>
<dbReference type="Pfam" id="PF03663">
    <property type="entry name" value="Glyco_hydro_76"/>
    <property type="match status" value="1"/>
</dbReference>
<organism evidence="7 8">
    <name type="scientific">Friedmanniomyces simplex</name>
    <dbReference type="NCBI Taxonomy" id="329884"/>
    <lineage>
        <taxon>Eukaryota</taxon>
        <taxon>Fungi</taxon>
        <taxon>Dikarya</taxon>
        <taxon>Ascomycota</taxon>
        <taxon>Pezizomycotina</taxon>
        <taxon>Dothideomycetes</taxon>
        <taxon>Dothideomycetidae</taxon>
        <taxon>Mycosphaerellales</taxon>
        <taxon>Teratosphaeriaceae</taxon>
        <taxon>Friedmanniomyces</taxon>
    </lineage>
</organism>
<dbReference type="SUPFAM" id="SSF48230">
    <property type="entry name" value="Chondroitin AC/alginate lyase"/>
    <property type="match status" value="1"/>
</dbReference>
<evidence type="ECO:0008006" key="9">
    <source>
        <dbReference type="Google" id="ProtNLM"/>
    </source>
</evidence>
<reference evidence="7 8" key="1">
    <citation type="submission" date="2017-03" db="EMBL/GenBank/DDBJ databases">
        <title>Genomes of endolithic fungi from Antarctica.</title>
        <authorList>
            <person name="Coleine C."/>
            <person name="Masonjones S."/>
            <person name="Stajich J.E."/>
        </authorList>
    </citation>
    <scope>NUCLEOTIDE SEQUENCE [LARGE SCALE GENOMIC DNA]</scope>
    <source>
        <strain evidence="7 8">CCFEE 5184</strain>
    </source>
</reference>
<evidence type="ECO:0000256" key="4">
    <source>
        <dbReference type="ARBA" id="ARBA00023295"/>
    </source>
</evidence>
<protein>
    <recommendedName>
        <fullName evidence="9">Mannan endo-1,6-alpha-mannosidase</fullName>
    </recommendedName>
</protein>
<feature type="signal peptide" evidence="6">
    <location>
        <begin position="1"/>
        <end position="23"/>
    </location>
</feature>
<evidence type="ECO:0000313" key="7">
    <source>
        <dbReference type="EMBL" id="TKA81741.1"/>
    </source>
</evidence>
<accession>A0A4U0XYG1</accession>
<comment type="caution">
    <text evidence="7">The sequence shown here is derived from an EMBL/GenBank/DDBJ whole genome shotgun (WGS) entry which is preliminary data.</text>
</comment>
<keyword evidence="4" id="KW-0326">Glycosidase</keyword>
<dbReference type="InterPro" id="IPR008929">
    <property type="entry name" value="Chondroitin_lyas"/>
</dbReference>
<feature type="region of interest" description="Disordered" evidence="5">
    <location>
        <begin position="103"/>
        <end position="122"/>
    </location>
</feature>
<dbReference type="GO" id="GO:0008496">
    <property type="term" value="F:mannan endo-1,6-alpha-mannosidase activity"/>
    <property type="evidence" value="ECO:0007669"/>
    <property type="project" value="InterPro"/>
</dbReference>
<evidence type="ECO:0000256" key="2">
    <source>
        <dbReference type="ARBA" id="ARBA00022801"/>
    </source>
</evidence>
<dbReference type="Proteomes" id="UP000309340">
    <property type="component" value="Unassembled WGS sequence"/>
</dbReference>
<dbReference type="AlphaFoldDB" id="A0A4U0XYG1"/>
<evidence type="ECO:0000313" key="8">
    <source>
        <dbReference type="Proteomes" id="UP000309340"/>
    </source>
</evidence>
<evidence type="ECO:0000256" key="1">
    <source>
        <dbReference type="ARBA" id="ARBA00022729"/>
    </source>
</evidence>
<dbReference type="STRING" id="329884.A0A4U0XYG1"/>